<dbReference type="STRING" id="871652.SAMN04515673_10956"/>
<dbReference type="RefSeq" id="WP_092081506.1">
    <property type="nucleotide sequence ID" value="NZ_FOYI01000009.1"/>
</dbReference>
<dbReference type="AlphaFoldDB" id="A0A1I6EBG7"/>
<organism evidence="3 4">
    <name type="scientific">Poseidonocella sedimentorum</name>
    <dbReference type="NCBI Taxonomy" id="871652"/>
    <lineage>
        <taxon>Bacteria</taxon>
        <taxon>Pseudomonadati</taxon>
        <taxon>Pseudomonadota</taxon>
        <taxon>Alphaproteobacteria</taxon>
        <taxon>Rhodobacterales</taxon>
        <taxon>Roseobacteraceae</taxon>
        <taxon>Poseidonocella</taxon>
    </lineage>
</organism>
<keyword evidence="1" id="KW-0175">Coiled coil</keyword>
<dbReference type="EMBL" id="FOYI01000009">
    <property type="protein sequence ID" value="SFR14931.1"/>
    <property type="molecule type" value="Genomic_DNA"/>
</dbReference>
<dbReference type="GO" id="GO:0015562">
    <property type="term" value="F:efflux transmembrane transporter activity"/>
    <property type="evidence" value="ECO:0007669"/>
    <property type="project" value="TreeGrafter"/>
</dbReference>
<dbReference type="GO" id="GO:1990281">
    <property type="term" value="C:efflux pump complex"/>
    <property type="evidence" value="ECO:0007669"/>
    <property type="project" value="TreeGrafter"/>
</dbReference>
<gene>
    <name evidence="3" type="ORF">SAMN04515673_10956</name>
</gene>
<dbReference type="Gene3D" id="2.40.50.100">
    <property type="match status" value="1"/>
</dbReference>
<evidence type="ECO:0000256" key="1">
    <source>
        <dbReference type="SAM" id="Coils"/>
    </source>
</evidence>
<evidence type="ECO:0000313" key="4">
    <source>
        <dbReference type="Proteomes" id="UP000199302"/>
    </source>
</evidence>
<dbReference type="Gene3D" id="1.10.287.470">
    <property type="entry name" value="Helix hairpin bin"/>
    <property type="match status" value="1"/>
</dbReference>
<dbReference type="Proteomes" id="UP000199302">
    <property type="component" value="Unassembled WGS sequence"/>
</dbReference>
<name>A0A1I6EBG7_9RHOB</name>
<evidence type="ECO:0000259" key="2">
    <source>
        <dbReference type="Pfam" id="PF25917"/>
    </source>
</evidence>
<proteinExistence type="predicted"/>
<dbReference type="Gene3D" id="2.40.30.170">
    <property type="match status" value="1"/>
</dbReference>
<sequence>MRFLRHSLTGLFLVAVTLAMLVWAGDIVRRAVEDNLAREPRMPQAREQVYTVNVVTVAPETLTPVLTTYGEVRSRRTLDIRAAVGGTVVEMAPEFEEGGQVNAGALLLRIDPQNAEAERSRAEADLQDAEFEARDAERALELAQDELEAARAQATLRETALTRQKDLAERGVGSASSVETAELALSSAVQSVLSHRQSLANAEARIDQARTALARAEIALEEAVRSVADTQVTAQFAGTLTDVVAVEGGIVSGNEQLARLVDPDRLEVAVRLSTAQYGRLLDESGALRPAPATVYLDLYGLGLMSRGVVSRGSASVTSGETGRVVFVQLDEVRGLKPGDFVSVEIEEPPLDGVARLPATAVDSSQTVLALGEDGRLEVIDTPVLRRQGDDVLVDASAIAGRSIVAERTPILGAGIKVRPLNPAGGAPADGDQSANGAGPAADEMVELTDERRAQLVSLVEGNQRMPAEAKERVLAQLRQPRVPAQIIARLEERIGG</sequence>
<evidence type="ECO:0000313" key="3">
    <source>
        <dbReference type="EMBL" id="SFR14931.1"/>
    </source>
</evidence>
<dbReference type="Pfam" id="PF25917">
    <property type="entry name" value="BSH_RND"/>
    <property type="match status" value="1"/>
</dbReference>
<dbReference type="PANTHER" id="PTHR30469:SF15">
    <property type="entry name" value="HLYD FAMILY OF SECRETION PROTEINS"/>
    <property type="match status" value="1"/>
</dbReference>
<protein>
    <submittedName>
        <fullName evidence="3">HlyD family secretion protein</fullName>
    </submittedName>
</protein>
<keyword evidence="4" id="KW-1185">Reference proteome</keyword>
<feature type="coiled-coil region" evidence="1">
    <location>
        <begin position="119"/>
        <end position="153"/>
    </location>
</feature>
<accession>A0A1I6EBG7</accession>
<dbReference type="OrthoDB" id="7626141at2"/>
<feature type="domain" description="Multidrug resistance protein MdtA-like barrel-sandwich hybrid" evidence="2">
    <location>
        <begin position="76"/>
        <end position="261"/>
    </location>
</feature>
<dbReference type="InterPro" id="IPR058625">
    <property type="entry name" value="MdtA-like_BSH"/>
</dbReference>
<reference evidence="3 4" key="1">
    <citation type="submission" date="2016-10" db="EMBL/GenBank/DDBJ databases">
        <authorList>
            <person name="de Groot N.N."/>
        </authorList>
    </citation>
    <scope>NUCLEOTIDE SEQUENCE [LARGE SCALE GENOMIC DNA]</scope>
    <source>
        <strain evidence="4">KMM 9023,NRIC 0796,JCM 17311,KCTC 23692</strain>
    </source>
</reference>
<dbReference type="SUPFAM" id="SSF111369">
    <property type="entry name" value="HlyD-like secretion proteins"/>
    <property type="match status" value="1"/>
</dbReference>
<feature type="coiled-coil region" evidence="1">
    <location>
        <begin position="192"/>
        <end position="226"/>
    </location>
</feature>
<dbReference type="PANTHER" id="PTHR30469">
    <property type="entry name" value="MULTIDRUG RESISTANCE PROTEIN MDTA"/>
    <property type="match status" value="1"/>
</dbReference>